<dbReference type="AlphaFoldDB" id="A0A4S8L9N1"/>
<gene>
    <name evidence="2" type="ORF">K435DRAFT_805856</name>
</gene>
<sequence>MATRHFHAPVYGYRQTDNHVVNGRSIENYAYYQEYNNTSRGDESMLESVKTAFQSIWGGVMPDVYKGQLSGVESAVKKLVAELLKKWRGHADIEAVESQEEHNRQREYISQQITGSISRSGTSSGTPIDATQSYMGHFKELPTMVPSKAPGGQQPLHNTLTFQAPIYGFKQRDDHVVNGRGIEINGHGQYQENIYRPEVDENMPNPVKTAFEKDFRPTAIKIAGSSNEPWVNLGQNELQRIWSEVMPSDFKGHYKRFERAVNTSVEEILKKWRDSFGNKAIKALESIFQEQGLVDADKQNEYITQQTGTTNTISRRPYYFAGTDDKGKPAGSFQAYIVAATLSEHFRAIQGLPADHNYQPSGALILTIFAIEKTFDDHLRGKDKTDTRSVGDLLKDGNNPTVRKIKMLTGTSRTGQKLIPDDLWSKIIRTARSHNPLDPNVTEEEVEEDIDEFPI</sequence>
<evidence type="ECO:0000313" key="2">
    <source>
        <dbReference type="EMBL" id="THU85474.1"/>
    </source>
</evidence>
<dbReference type="Proteomes" id="UP000297245">
    <property type="component" value="Unassembled WGS sequence"/>
</dbReference>
<feature type="region of interest" description="Disordered" evidence="1">
    <location>
        <begin position="435"/>
        <end position="455"/>
    </location>
</feature>
<feature type="compositionally biased region" description="Acidic residues" evidence="1">
    <location>
        <begin position="441"/>
        <end position="455"/>
    </location>
</feature>
<organism evidence="2 3">
    <name type="scientific">Dendrothele bispora (strain CBS 962.96)</name>
    <dbReference type="NCBI Taxonomy" id="1314807"/>
    <lineage>
        <taxon>Eukaryota</taxon>
        <taxon>Fungi</taxon>
        <taxon>Dikarya</taxon>
        <taxon>Basidiomycota</taxon>
        <taxon>Agaricomycotina</taxon>
        <taxon>Agaricomycetes</taxon>
        <taxon>Agaricomycetidae</taxon>
        <taxon>Agaricales</taxon>
        <taxon>Agaricales incertae sedis</taxon>
        <taxon>Dendrothele</taxon>
    </lineage>
</organism>
<dbReference type="EMBL" id="ML179544">
    <property type="protein sequence ID" value="THU85474.1"/>
    <property type="molecule type" value="Genomic_DNA"/>
</dbReference>
<reference evidence="2 3" key="1">
    <citation type="journal article" date="2019" name="Nat. Ecol. Evol.">
        <title>Megaphylogeny resolves global patterns of mushroom evolution.</title>
        <authorList>
            <person name="Varga T."/>
            <person name="Krizsan K."/>
            <person name="Foldi C."/>
            <person name="Dima B."/>
            <person name="Sanchez-Garcia M."/>
            <person name="Sanchez-Ramirez S."/>
            <person name="Szollosi G.J."/>
            <person name="Szarkandi J.G."/>
            <person name="Papp V."/>
            <person name="Albert L."/>
            <person name="Andreopoulos W."/>
            <person name="Angelini C."/>
            <person name="Antonin V."/>
            <person name="Barry K.W."/>
            <person name="Bougher N.L."/>
            <person name="Buchanan P."/>
            <person name="Buyck B."/>
            <person name="Bense V."/>
            <person name="Catcheside P."/>
            <person name="Chovatia M."/>
            <person name="Cooper J."/>
            <person name="Damon W."/>
            <person name="Desjardin D."/>
            <person name="Finy P."/>
            <person name="Geml J."/>
            <person name="Haridas S."/>
            <person name="Hughes K."/>
            <person name="Justo A."/>
            <person name="Karasinski D."/>
            <person name="Kautmanova I."/>
            <person name="Kiss B."/>
            <person name="Kocsube S."/>
            <person name="Kotiranta H."/>
            <person name="LaButti K.M."/>
            <person name="Lechner B.E."/>
            <person name="Liimatainen K."/>
            <person name="Lipzen A."/>
            <person name="Lukacs Z."/>
            <person name="Mihaltcheva S."/>
            <person name="Morgado L.N."/>
            <person name="Niskanen T."/>
            <person name="Noordeloos M.E."/>
            <person name="Ohm R.A."/>
            <person name="Ortiz-Santana B."/>
            <person name="Ovrebo C."/>
            <person name="Racz N."/>
            <person name="Riley R."/>
            <person name="Savchenko A."/>
            <person name="Shiryaev A."/>
            <person name="Soop K."/>
            <person name="Spirin V."/>
            <person name="Szebenyi C."/>
            <person name="Tomsovsky M."/>
            <person name="Tulloss R.E."/>
            <person name="Uehling J."/>
            <person name="Grigoriev I.V."/>
            <person name="Vagvolgyi C."/>
            <person name="Papp T."/>
            <person name="Martin F.M."/>
            <person name="Miettinen O."/>
            <person name="Hibbett D.S."/>
            <person name="Nagy L.G."/>
        </authorList>
    </citation>
    <scope>NUCLEOTIDE SEQUENCE [LARGE SCALE GENOMIC DNA]</scope>
    <source>
        <strain evidence="2 3">CBS 962.96</strain>
    </source>
</reference>
<evidence type="ECO:0000256" key="1">
    <source>
        <dbReference type="SAM" id="MobiDB-lite"/>
    </source>
</evidence>
<accession>A0A4S8L9N1</accession>
<keyword evidence="3" id="KW-1185">Reference proteome</keyword>
<proteinExistence type="predicted"/>
<evidence type="ECO:0000313" key="3">
    <source>
        <dbReference type="Proteomes" id="UP000297245"/>
    </source>
</evidence>
<name>A0A4S8L9N1_DENBC</name>
<protein>
    <submittedName>
        <fullName evidence="2">Uncharacterized protein</fullName>
    </submittedName>
</protein>